<dbReference type="Gene3D" id="3.40.710.10">
    <property type="entry name" value="DD-peptidase/beta-lactamase superfamily"/>
    <property type="match status" value="1"/>
</dbReference>
<dbReference type="Pfam" id="PF00768">
    <property type="entry name" value="Peptidase_S11"/>
    <property type="match status" value="2"/>
</dbReference>
<dbReference type="PRINTS" id="PR00725">
    <property type="entry name" value="DADACBPTASE1"/>
</dbReference>
<dbReference type="InterPro" id="IPR037167">
    <property type="entry name" value="Peptidase_S11_C_sf"/>
</dbReference>
<comment type="catalytic activity">
    <reaction evidence="12">
        <text>Preferential cleavage: (Ac)2-L-Lys-D-Ala-|-D-Ala. Also transpeptidation of peptidyl-alanyl moieties that are N-acyl substituents of D-alanine.</text>
        <dbReference type="EC" id="3.4.16.4"/>
    </reaction>
</comment>
<keyword evidence="8" id="KW-0378">Hydrolase</keyword>
<dbReference type="GO" id="GO:0006508">
    <property type="term" value="P:proteolysis"/>
    <property type="evidence" value="ECO:0007669"/>
    <property type="project" value="UniProtKB-KW"/>
</dbReference>
<comment type="pathway">
    <text evidence="2">Cell wall biogenesis; peptidoglycan biosynthesis.</text>
</comment>
<keyword evidence="19" id="KW-1185">Reference proteome</keyword>
<feature type="chain" id="PRO_5002050431" description="serine-type D-Ala-D-Ala carboxypeptidase" evidence="16">
    <location>
        <begin position="22"/>
        <end position="445"/>
    </location>
</feature>
<dbReference type="GO" id="GO:0008360">
    <property type="term" value="P:regulation of cell shape"/>
    <property type="evidence" value="ECO:0007669"/>
    <property type="project" value="UniProtKB-KW"/>
</dbReference>
<dbReference type="InterPro" id="IPR001967">
    <property type="entry name" value="Peptidase_S11_N"/>
</dbReference>
<dbReference type="Gene3D" id="2.60.410.10">
    <property type="entry name" value="D-Ala-D-Ala carboxypeptidase, C-terminal domain"/>
    <property type="match status" value="1"/>
</dbReference>
<feature type="domain" description="Peptidase S11 D-Ala-D-Ala carboxypeptidase A C-terminal" evidence="17">
    <location>
        <begin position="346"/>
        <end position="441"/>
    </location>
</feature>
<dbReference type="SUPFAM" id="SSF56601">
    <property type="entry name" value="beta-lactamase/transpeptidase-like"/>
    <property type="match status" value="1"/>
</dbReference>
<evidence type="ECO:0000256" key="3">
    <source>
        <dbReference type="ARBA" id="ARBA00007164"/>
    </source>
</evidence>
<proteinExistence type="inferred from homology"/>
<feature type="signal peptide" evidence="16">
    <location>
        <begin position="1"/>
        <end position="21"/>
    </location>
</feature>
<dbReference type="OrthoDB" id="9795979at2"/>
<evidence type="ECO:0000256" key="7">
    <source>
        <dbReference type="ARBA" id="ARBA00022729"/>
    </source>
</evidence>
<dbReference type="InterPro" id="IPR018044">
    <property type="entry name" value="Peptidase_S11"/>
</dbReference>
<dbReference type="InterPro" id="IPR015956">
    <property type="entry name" value="Peniciliin-bd_prot_C_sf"/>
</dbReference>
<organism evidence="18 19">
    <name type="scientific">Allofrancisella guangzhouensis</name>
    <dbReference type="NCBI Taxonomy" id="594679"/>
    <lineage>
        <taxon>Bacteria</taxon>
        <taxon>Pseudomonadati</taxon>
        <taxon>Pseudomonadota</taxon>
        <taxon>Gammaproteobacteria</taxon>
        <taxon>Thiotrichales</taxon>
        <taxon>Francisellaceae</taxon>
        <taxon>Allofrancisella</taxon>
    </lineage>
</organism>
<evidence type="ECO:0000256" key="4">
    <source>
        <dbReference type="ARBA" id="ARBA00012448"/>
    </source>
</evidence>
<dbReference type="SUPFAM" id="SSF69189">
    <property type="entry name" value="Penicillin-binding protein associated domain"/>
    <property type="match status" value="1"/>
</dbReference>
<dbReference type="PANTHER" id="PTHR21581">
    <property type="entry name" value="D-ALANYL-D-ALANINE CARBOXYPEPTIDASE"/>
    <property type="match status" value="1"/>
</dbReference>
<dbReference type="InterPro" id="IPR012338">
    <property type="entry name" value="Beta-lactam/transpept-like"/>
</dbReference>
<evidence type="ECO:0000259" key="17">
    <source>
        <dbReference type="SMART" id="SM00936"/>
    </source>
</evidence>
<dbReference type="UniPathway" id="UPA00219"/>
<evidence type="ECO:0000256" key="8">
    <source>
        <dbReference type="ARBA" id="ARBA00022801"/>
    </source>
</evidence>
<dbReference type="InterPro" id="IPR012907">
    <property type="entry name" value="Peptidase_S11_C"/>
</dbReference>
<keyword evidence="7 16" id="KW-0732">Signal</keyword>
<evidence type="ECO:0000256" key="11">
    <source>
        <dbReference type="ARBA" id="ARBA00023316"/>
    </source>
</evidence>
<feature type="active site" evidence="13">
    <location>
        <position position="142"/>
    </location>
</feature>
<dbReference type="EC" id="3.4.16.4" evidence="4"/>
<dbReference type="STRING" id="594679.SD28_04845"/>
<evidence type="ECO:0000256" key="5">
    <source>
        <dbReference type="ARBA" id="ARBA00022645"/>
    </source>
</evidence>
<dbReference type="RefSeq" id="WP_039125793.1">
    <property type="nucleotide sequence ID" value="NZ_CP010427.1"/>
</dbReference>
<evidence type="ECO:0000256" key="2">
    <source>
        <dbReference type="ARBA" id="ARBA00004752"/>
    </source>
</evidence>
<dbReference type="AlphaFoldDB" id="A0A0A8EBP1"/>
<evidence type="ECO:0000256" key="10">
    <source>
        <dbReference type="ARBA" id="ARBA00022984"/>
    </source>
</evidence>
<evidence type="ECO:0000256" key="14">
    <source>
        <dbReference type="PIRSR" id="PIRSR618044-2"/>
    </source>
</evidence>
<comment type="function">
    <text evidence="1">Removes C-terminal D-alanyl residues from sugar-peptide cell wall precursors.</text>
</comment>
<dbReference type="EMBL" id="CP010427">
    <property type="protein sequence ID" value="AJC49551.1"/>
    <property type="molecule type" value="Genomic_DNA"/>
</dbReference>
<keyword evidence="6" id="KW-0645">Protease</keyword>
<dbReference type="KEGG" id="fgu:SD28_04845"/>
<evidence type="ECO:0000313" key="19">
    <source>
        <dbReference type="Proteomes" id="UP000031104"/>
    </source>
</evidence>
<dbReference type="Proteomes" id="UP000031104">
    <property type="component" value="Chromosome"/>
</dbReference>
<comment type="similarity">
    <text evidence="3 15">Belongs to the peptidase S11 family.</text>
</comment>
<evidence type="ECO:0000256" key="12">
    <source>
        <dbReference type="ARBA" id="ARBA00034000"/>
    </source>
</evidence>
<feature type="binding site" evidence="14">
    <location>
        <position position="296"/>
    </location>
    <ligand>
        <name>substrate</name>
    </ligand>
</feature>
<keyword evidence="11" id="KW-0961">Cell wall biogenesis/degradation</keyword>
<keyword evidence="9" id="KW-0133">Cell shape</keyword>
<dbReference type="GO" id="GO:0009252">
    <property type="term" value="P:peptidoglycan biosynthetic process"/>
    <property type="evidence" value="ECO:0007669"/>
    <property type="project" value="UniProtKB-UniPathway"/>
</dbReference>
<evidence type="ECO:0000256" key="1">
    <source>
        <dbReference type="ARBA" id="ARBA00003217"/>
    </source>
</evidence>
<feature type="active site" description="Acyl-ester intermediate" evidence="13">
    <location>
        <position position="82"/>
    </location>
</feature>
<dbReference type="GO" id="GO:0009002">
    <property type="term" value="F:serine-type D-Ala-D-Ala carboxypeptidase activity"/>
    <property type="evidence" value="ECO:0007669"/>
    <property type="project" value="UniProtKB-EC"/>
</dbReference>
<feature type="active site" description="Proton acceptor" evidence="13">
    <location>
        <position position="85"/>
    </location>
</feature>
<reference evidence="18 19" key="1">
    <citation type="submission" date="2014-12" db="EMBL/GenBank/DDBJ databases">
        <title>Complete genome sequence of Francisella guanzhouensis strain 08HL01032 isolated from air-conditioning system in China.</title>
        <authorList>
            <person name="Svensson D."/>
            <person name="Ohrman C."/>
            <person name="Backman S."/>
            <person name="Karlsson E."/>
            <person name="Nilsson E."/>
            <person name="Bystrom M."/>
            <person name="Larkeryd A."/>
            <person name="Stenberg P."/>
            <person name="Scholtz H.C."/>
            <person name="Forsman M."/>
            <person name="Sjodin A."/>
        </authorList>
    </citation>
    <scope>NUCLEOTIDE SEQUENCE [LARGE SCALE GENOMIC DNA]</scope>
    <source>
        <strain evidence="18 19">08HL01032</strain>
    </source>
</reference>
<keyword evidence="5 18" id="KW-0121">Carboxypeptidase</keyword>
<dbReference type="HOGENOM" id="CLU_027070_8_1_6"/>
<evidence type="ECO:0000256" key="16">
    <source>
        <dbReference type="SAM" id="SignalP"/>
    </source>
</evidence>
<dbReference type="GO" id="GO:0071555">
    <property type="term" value="P:cell wall organization"/>
    <property type="evidence" value="ECO:0007669"/>
    <property type="project" value="UniProtKB-KW"/>
</dbReference>
<dbReference type="Pfam" id="PF07943">
    <property type="entry name" value="PBP5_C"/>
    <property type="match status" value="1"/>
</dbReference>
<gene>
    <name evidence="18" type="ORF">SD28_04845</name>
</gene>
<evidence type="ECO:0000313" key="18">
    <source>
        <dbReference type="EMBL" id="AJC49551.1"/>
    </source>
</evidence>
<dbReference type="SMART" id="SM00936">
    <property type="entry name" value="PBP5_C"/>
    <property type="match status" value="1"/>
</dbReference>
<evidence type="ECO:0000256" key="6">
    <source>
        <dbReference type="ARBA" id="ARBA00022670"/>
    </source>
</evidence>
<name>A0A0A8EBP1_9GAMM</name>
<evidence type="ECO:0000256" key="15">
    <source>
        <dbReference type="RuleBase" id="RU004016"/>
    </source>
</evidence>
<evidence type="ECO:0000256" key="9">
    <source>
        <dbReference type="ARBA" id="ARBA00022960"/>
    </source>
</evidence>
<sequence>MKLKKISLLTIACLSTGIAISAPNISASDPYFNDNGNSVKQKDIIVKPIDLELNVPAWVAMNYRTGDIVSQNNMDVRRAPASLTKIMTSYIVASEIKAGNLTWDTMIPISHAAAATGGSKMYVKAGAKVSVRDLVKGMDVVSGNDATVALAEYIAGSPKAFTDLMNQTAKAIGMNNSLFANPDGLPGGEQYTTAHDMALLARSYIYNFPEAYEIYGEKGLVWNATKQKSVSVEDRKQCLPKFDRADGSVINSYTASNLDDTTKNKCSKLFPIQDKFVLQNNRNRLLFTFDGADGMKTGHTGDAGYSLVSSAEQDNERYIAVILGAPSSTTRELESTKLLRYALTKFENVLLYKANSPITISADNILNAKSGQNLTVASNQNLYKTVPKNYAPYLKQGVALDLNIKAPIKKGQVVGNLVITVGDNKEKIASTPVTAQNDIAKKGWW</sequence>
<dbReference type="PANTHER" id="PTHR21581:SF6">
    <property type="entry name" value="TRAFFICKING PROTEIN PARTICLE COMPLEX SUBUNIT 12"/>
    <property type="match status" value="1"/>
</dbReference>
<keyword evidence="10" id="KW-0573">Peptidoglycan synthesis</keyword>
<accession>A0A0A8EBP1</accession>
<protein>
    <recommendedName>
        <fullName evidence="4">serine-type D-Ala-D-Ala carboxypeptidase</fullName>
        <ecNumber evidence="4">3.4.16.4</ecNumber>
    </recommendedName>
</protein>
<evidence type="ECO:0000256" key="13">
    <source>
        <dbReference type="PIRSR" id="PIRSR618044-1"/>
    </source>
</evidence>